<dbReference type="PANTHER" id="PTHR24006">
    <property type="entry name" value="UBIQUITIN CARBOXYL-TERMINAL HYDROLASE"/>
    <property type="match status" value="1"/>
</dbReference>
<dbReference type="PROSITE" id="PS00973">
    <property type="entry name" value="USP_2"/>
    <property type="match status" value="1"/>
</dbReference>
<dbReference type="InterPro" id="IPR038765">
    <property type="entry name" value="Papain-like_cys_pep_sf"/>
</dbReference>
<proteinExistence type="predicted"/>
<feature type="region of interest" description="Disordered" evidence="1">
    <location>
        <begin position="531"/>
        <end position="559"/>
    </location>
</feature>
<protein>
    <recommendedName>
        <fullName evidence="2">USP domain-containing protein</fullName>
    </recommendedName>
</protein>
<dbReference type="GO" id="GO:0005634">
    <property type="term" value="C:nucleus"/>
    <property type="evidence" value="ECO:0007669"/>
    <property type="project" value="TreeGrafter"/>
</dbReference>
<dbReference type="EMBL" id="CP120631">
    <property type="protein sequence ID" value="WEW61831.1"/>
    <property type="molecule type" value="Genomic_DNA"/>
</dbReference>
<dbReference type="InterPro" id="IPR028889">
    <property type="entry name" value="USP"/>
</dbReference>
<dbReference type="SUPFAM" id="SSF54001">
    <property type="entry name" value="Cysteine proteinases"/>
    <property type="match status" value="1"/>
</dbReference>
<dbReference type="Proteomes" id="UP001219355">
    <property type="component" value="Chromosome 5"/>
</dbReference>
<sequence>MFTEWPFDCWRSPQPMGFSNETGVVCFRNCALVAVLHMPALVQWLLIHIENPCDVTVDTGECVACLLGYLCQKYRSYGKEERQDELNRLAVELWGCCRRKFWKRNPNAQQDAEEFLTHLINYLVTQFDIPGRDDQLVKHMFQVVIKYRDECRNCKNVTYAGNDVAYALVANPSETGSRTLHQGLERSLTQDVKDYTCSKCNHQGTASRLTYIRDAPEILIIHINRHRELDNKRLATKLHYDETIDLTGILEPYARKKDEVLNYELYSVIFHEGKVVQAGHYTAYVRTPRDEWAYINDEEVSQATLDAALGKPTRERSRTAIPYVLVYVRKPVHCPDPNSKLTIDDSLFNGPGFEDESTKEPIDQADQPHEQVEPSLPREGSKESEVELEASLVFPNPGEDEDIEVGNSPRIRPAPAPAIATRWEGQPAEITIKVAMGDIVLTGVLKGVLKRSRRKQFSTQSGGSIPPEKPKGVTKRQTLSKQNSRRGSAKEDESKQGTQRPTTQSSGAHQPSILPSSSTFLTSIIRQLSAIVPPPSSTSPDPEPPAAHHSNPLTSLPPETLSKTKPLLLTLHCLFPNELLLALDILDRKLVRRYISPDPHASTDPTHGALFVLSSSSNPSTQPVPSRPDARDNADVHPALSSTPHHHHAGLYLPEKYYEIHLHSWNCTCPAFTLASFLATADDGDISESDDHGDAELQSPVLLNNDDGVIARDWRFGGTLTRRVADGRSGDGTSYSPAICKHLLACVLASQCPALFGHGVEQVVVSEAEMAALYAG</sequence>
<evidence type="ECO:0000313" key="3">
    <source>
        <dbReference type="EMBL" id="WEW61831.1"/>
    </source>
</evidence>
<feature type="region of interest" description="Disordered" evidence="1">
    <location>
        <begin position="605"/>
        <end position="646"/>
    </location>
</feature>
<dbReference type="PROSITE" id="PS50235">
    <property type="entry name" value="USP_3"/>
    <property type="match status" value="1"/>
</dbReference>
<name>A0AAF0DN19_9EURO</name>
<dbReference type="Gene3D" id="3.90.70.10">
    <property type="entry name" value="Cysteine proteinases"/>
    <property type="match status" value="1"/>
</dbReference>
<reference evidence="3" key="1">
    <citation type="submission" date="2023-03" db="EMBL/GenBank/DDBJ databases">
        <title>Emydomyces testavorans Genome Sequence.</title>
        <authorList>
            <person name="Hoyer L."/>
        </authorList>
    </citation>
    <scope>NUCLEOTIDE SEQUENCE</scope>
    <source>
        <strain evidence="3">16-2883</strain>
    </source>
</reference>
<dbReference type="GO" id="GO:0016579">
    <property type="term" value="P:protein deubiquitination"/>
    <property type="evidence" value="ECO:0007669"/>
    <property type="project" value="InterPro"/>
</dbReference>
<evidence type="ECO:0000259" key="2">
    <source>
        <dbReference type="PROSITE" id="PS50235"/>
    </source>
</evidence>
<dbReference type="CDD" id="cd02257">
    <property type="entry name" value="Peptidase_C19"/>
    <property type="match status" value="1"/>
</dbReference>
<dbReference type="InterPro" id="IPR018200">
    <property type="entry name" value="USP_CS"/>
</dbReference>
<feature type="domain" description="USP" evidence="2">
    <location>
        <begin position="16"/>
        <end position="330"/>
    </location>
</feature>
<dbReference type="GO" id="GO:0005829">
    <property type="term" value="C:cytosol"/>
    <property type="evidence" value="ECO:0007669"/>
    <property type="project" value="TreeGrafter"/>
</dbReference>
<keyword evidence="4" id="KW-1185">Reference proteome</keyword>
<dbReference type="Pfam" id="PF00443">
    <property type="entry name" value="UCH"/>
    <property type="match status" value="1"/>
</dbReference>
<feature type="compositionally biased region" description="Polar residues" evidence="1">
    <location>
        <begin position="613"/>
        <end position="624"/>
    </location>
</feature>
<feature type="compositionally biased region" description="Basic and acidic residues" evidence="1">
    <location>
        <begin position="356"/>
        <end position="372"/>
    </location>
</feature>
<gene>
    <name evidence="3" type="ORF">PRK78_007327</name>
</gene>
<feature type="compositionally biased region" description="Polar residues" evidence="1">
    <location>
        <begin position="475"/>
        <end position="486"/>
    </location>
</feature>
<feature type="compositionally biased region" description="Pro residues" evidence="1">
    <location>
        <begin position="532"/>
        <end position="545"/>
    </location>
</feature>
<dbReference type="InterPro" id="IPR050164">
    <property type="entry name" value="Peptidase_C19"/>
</dbReference>
<dbReference type="GO" id="GO:0004843">
    <property type="term" value="F:cysteine-type deubiquitinase activity"/>
    <property type="evidence" value="ECO:0007669"/>
    <property type="project" value="InterPro"/>
</dbReference>
<organism evidence="3 4">
    <name type="scientific">Emydomyces testavorans</name>
    <dbReference type="NCBI Taxonomy" id="2070801"/>
    <lineage>
        <taxon>Eukaryota</taxon>
        <taxon>Fungi</taxon>
        <taxon>Dikarya</taxon>
        <taxon>Ascomycota</taxon>
        <taxon>Pezizomycotina</taxon>
        <taxon>Eurotiomycetes</taxon>
        <taxon>Eurotiomycetidae</taxon>
        <taxon>Onygenales</taxon>
        <taxon>Nannizziopsiaceae</taxon>
        <taxon>Emydomyces</taxon>
    </lineage>
</organism>
<evidence type="ECO:0000256" key="1">
    <source>
        <dbReference type="SAM" id="MobiDB-lite"/>
    </source>
</evidence>
<evidence type="ECO:0000313" key="4">
    <source>
        <dbReference type="Proteomes" id="UP001219355"/>
    </source>
</evidence>
<accession>A0AAF0DN19</accession>
<dbReference type="InterPro" id="IPR001394">
    <property type="entry name" value="Peptidase_C19_UCH"/>
</dbReference>
<dbReference type="AlphaFoldDB" id="A0AAF0DN19"/>
<feature type="compositionally biased region" description="Polar residues" evidence="1">
    <location>
        <begin position="496"/>
        <end position="515"/>
    </location>
</feature>
<feature type="region of interest" description="Disordered" evidence="1">
    <location>
        <begin position="343"/>
        <end position="412"/>
    </location>
</feature>
<feature type="region of interest" description="Disordered" evidence="1">
    <location>
        <begin position="451"/>
        <end position="515"/>
    </location>
</feature>